<dbReference type="InterPro" id="IPR050261">
    <property type="entry name" value="FrsA_esterase"/>
</dbReference>
<dbReference type="Gene3D" id="3.40.50.1820">
    <property type="entry name" value="alpha/beta hydrolase"/>
    <property type="match status" value="1"/>
</dbReference>
<dbReference type="InterPro" id="IPR025890">
    <property type="entry name" value="Abhydrolase_bac"/>
</dbReference>
<keyword evidence="2" id="KW-1185">Reference proteome</keyword>
<name>A0A9X3WAZ4_9BACI</name>
<dbReference type="PANTHER" id="PTHR22946">
    <property type="entry name" value="DIENELACTONE HYDROLASE DOMAIN-CONTAINING PROTEIN-RELATED"/>
    <property type="match status" value="1"/>
</dbReference>
<accession>A0A9X3WAZ4</accession>
<dbReference type="EMBL" id="JAMQKC010000002">
    <property type="protein sequence ID" value="MDC3416072.1"/>
    <property type="molecule type" value="Genomic_DNA"/>
</dbReference>
<dbReference type="RefSeq" id="WP_272445054.1">
    <property type="nucleotide sequence ID" value="NZ_JAMQKC010000002.1"/>
</dbReference>
<dbReference type="Proteomes" id="UP001145069">
    <property type="component" value="Unassembled WGS sequence"/>
</dbReference>
<reference evidence="1" key="1">
    <citation type="submission" date="2022-06" db="EMBL/GenBank/DDBJ databases">
        <title>Aquibacillus sp. a new bacterium isolated from soil saline samples.</title>
        <authorList>
            <person name="Galisteo C."/>
            <person name="De La Haba R."/>
            <person name="Sanchez-Porro C."/>
            <person name="Ventosa A."/>
        </authorList>
    </citation>
    <scope>NUCLEOTIDE SEQUENCE</scope>
    <source>
        <strain evidence="1">3ASR75-54</strain>
    </source>
</reference>
<dbReference type="SUPFAM" id="SSF53474">
    <property type="entry name" value="alpha/beta-Hydrolases"/>
    <property type="match status" value="1"/>
</dbReference>
<proteinExistence type="predicted"/>
<evidence type="ECO:0000313" key="2">
    <source>
        <dbReference type="Proteomes" id="UP001145069"/>
    </source>
</evidence>
<dbReference type="AlphaFoldDB" id="A0A9X3WAZ4"/>
<evidence type="ECO:0000313" key="1">
    <source>
        <dbReference type="EMBL" id="MDC3416072.1"/>
    </source>
</evidence>
<protein>
    <submittedName>
        <fullName evidence="1">Acetylxylan esterase</fullName>
    </submittedName>
</protein>
<dbReference type="InterPro" id="IPR029058">
    <property type="entry name" value="AB_hydrolase_fold"/>
</dbReference>
<dbReference type="PANTHER" id="PTHR22946:SF8">
    <property type="entry name" value="ACETYL XYLAN ESTERASE DOMAIN-CONTAINING PROTEIN"/>
    <property type="match status" value="1"/>
</dbReference>
<comment type="caution">
    <text evidence="1">The sequence shown here is derived from an EMBL/GenBank/DDBJ whole genome shotgun (WGS) entry which is preliminary data.</text>
</comment>
<sequence length="337" mass="38025">MIDSFFEQIYLDTVNETGNGNGELQRNKRRQQIDALMGDFRDYNVKVTNVQVVGTVEYDEYTRQKLMFQFAKDLTGSTYVLTPKNDRDIHPTVLAIHGHGYGNKEIVGLTKEGEEDNNNQSGIYQHFAVQLVKRGMKVIAPEVLGFGERRLSEDIEDDKPSSCEPMATQLLMTGRTLAGLRVTETRRLIDWVETMEDVDKKRIGMMGFSGGGLIAAFTAALDNRIKATVISGFTNTFKGSILAIHHCIDNYVPGILEISELPEIIGLIAPRGLFVEGGHDDPIFPVKHTKLAIAQLEAIYRDMYDYPDRFSYDIFEGSHQIGGEKSYDWLRNYLLNI</sequence>
<organism evidence="1 2">
    <name type="scientific">Aquibacillus salsiterrae</name>
    <dbReference type="NCBI Taxonomy" id="2950439"/>
    <lineage>
        <taxon>Bacteria</taxon>
        <taxon>Bacillati</taxon>
        <taxon>Bacillota</taxon>
        <taxon>Bacilli</taxon>
        <taxon>Bacillales</taxon>
        <taxon>Bacillaceae</taxon>
        <taxon>Aquibacillus</taxon>
    </lineage>
</organism>
<dbReference type="Pfam" id="PF12715">
    <property type="entry name" value="Abhydrolase_7"/>
    <property type="match status" value="1"/>
</dbReference>
<gene>
    <name evidence="1" type="ORF">NC799_03985</name>
</gene>